<dbReference type="InterPro" id="IPR022893">
    <property type="entry name" value="Shikimate_DH_fam"/>
</dbReference>
<sequence length="242" mass="27853">MKTYGLIGKNIDYSFSRNYFKQKFESEKIVDCEYVNFDIKDIKEILFVFENQNQGYNVTIPYKETIIPFLDNLNQDAQEIGAVNTIKVHKDGSLEGFNTDFYGFYESLIPHLKSHHTKALILGTGGASKAVAFALKKLKIDYQFVSRNPKSNEISYEDLSKKEFEVAKIIINTTPIGTFPDVENCPNLPYSFFTENHIAFDLIYNPQETKFLQKAKENKAITINGLQMLILQAEKAWEIWNS</sequence>
<dbReference type="SUPFAM" id="SSF51735">
    <property type="entry name" value="NAD(P)-binding Rossmann-fold domains"/>
    <property type="match status" value="1"/>
</dbReference>
<dbReference type="Gene3D" id="3.40.50.10860">
    <property type="entry name" value="Leucine Dehydrogenase, chain A, domain 1"/>
    <property type="match status" value="1"/>
</dbReference>
<proteinExistence type="predicted"/>
<protein>
    <submittedName>
        <fullName evidence="5">Shikimate dehydrogenase</fullName>
    </submittedName>
</protein>
<dbReference type="Pfam" id="PF08501">
    <property type="entry name" value="Shikimate_dh_N"/>
    <property type="match status" value="1"/>
</dbReference>
<dbReference type="GO" id="GO:0004764">
    <property type="term" value="F:shikimate 3-dehydrogenase (NADP+) activity"/>
    <property type="evidence" value="ECO:0007669"/>
    <property type="project" value="InterPro"/>
</dbReference>
<feature type="domain" description="Shikimate dehydrogenase substrate binding N-terminal" evidence="4">
    <location>
        <begin position="6"/>
        <end position="86"/>
    </location>
</feature>
<dbReference type="GO" id="GO:0009073">
    <property type="term" value="P:aromatic amino acid family biosynthetic process"/>
    <property type="evidence" value="ECO:0007669"/>
    <property type="project" value="UniProtKB-KW"/>
</dbReference>
<keyword evidence="3" id="KW-0057">Aromatic amino acid biosynthesis</keyword>
<dbReference type="InterPro" id="IPR036291">
    <property type="entry name" value="NAD(P)-bd_dom_sf"/>
</dbReference>
<dbReference type="GO" id="GO:0019632">
    <property type="term" value="P:shikimate metabolic process"/>
    <property type="evidence" value="ECO:0007669"/>
    <property type="project" value="TreeGrafter"/>
</dbReference>
<dbReference type="RefSeq" id="WP_125018629.1">
    <property type="nucleotide sequence ID" value="NZ_RQVQ01000012.1"/>
</dbReference>
<evidence type="ECO:0000256" key="2">
    <source>
        <dbReference type="ARBA" id="ARBA00023002"/>
    </source>
</evidence>
<dbReference type="AlphaFoldDB" id="A0A3P3WC42"/>
<dbReference type="GO" id="GO:0009423">
    <property type="term" value="P:chorismate biosynthetic process"/>
    <property type="evidence" value="ECO:0007669"/>
    <property type="project" value="TreeGrafter"/>
</dbReference>
<evidence type="ECO:0000256" key="1">
    <source>
        <dbReference type="ARBA" id="ARBA00004871"/>
    </source>
</evidence>
<dbReference type="InterPro" id="IPR013708">
    <property type="entry name" value="Shikimate_DH-bd_N"/>
</dbReference>
<evidence type="ECO:0000259" key="4">
    <source>
        <dbReference type="Pfam" id="PF08501"/>
    </source>
</evidence>
<comment type="pathway">
    <text evidence="1">Metabolic intermediate biosynthesis; chorismate biosynthesis; chorismate from D-erythrose 4-phosphate and phosphoenolpyruvate: step 4/7.</text>
</comment>
<dbReference type="OrthoDB" id="9792692at2"/>
<dbReference type="PANTHER" id="PTHR21089:SF1">
    <property type="entry name" value="BIFUNCTIONAL 3-DEHYDROQUINATE DEHYDRATASE_SHIKIMATE DEHYDROGENASE, CHLOROPLASTIC"/>
    <property type="match status" value="1"/>
</dbReference>
<name>A0A3P3WC42_9FLAO</name>
<dbReference type="Gene3D" id="3.40.50.720">
    <property type="entry name" value="NAD(P)-binding Rossmann-like Domain"/>
    <property type="match status" value="1"/>
</dbReference>
<dbReference type="GO" id="GO:0005829">
    <property type="term" value="C:cytosol"/>
    <property type="evidence" value="ECO:0007669"/>
    <property type="project" value="TreeGrafter"/>
</dbReference>
<comment type="caution">
    <text evidence="5">The sequence shown here is derived from an EMBL/GenBank/DDBJ whole genome shotgun (WGS) entry which is preliminary data.</text>
</comment>
<gene>
    <name evidence="5" type="ORF">EG240_06705</name>
</gene>
<evidence type="ECO:0000313" key="5">
    <source>
        <dbReference type="EMBL" id="RRJ91189.1"/>
    </source>
</evidence>
<keyword evidence="6" id="KW-1185">Reference proteome</keyword>
<dbReference type="InterPro" id="IPR046346">
    <property type="entry name" value="Aminoacid_DH-like_N_sf"/>
</dbReference>
<organism evidence="5 6">
    <name type="scientific">Paenimyroides tangerinum</name>
    <dbReference type="NCBI Taxonomy" id="2488728"/>
    <lineage>
        <taxon>Bacteria</taxon>
        <taxon>Pseudomonadati</taxon>
        <taxon>Bacteroidota</taxon>
        <taxon>Flavobacteriia</taxon>
        <taxon>Flavobacteriales</taxon>
        <taxon>Flavobacteriaceae</taxon>
        <taxon>Paenimyroides</taxon>
    </lineage>
</organism>
<dbReference type="PANTHER" id="PTHR21089">
    <property type="entry name" value="SHIKIMATE DEHYDROGENASE"/>
    <property type="match status" value="1"/>
</dbReference>
<accession>A0A3P3WC42</accession>
<keyword evidence="2" id="KW-0560">Oxidoreductase</keyword>
<evidence type="ECO:0000313" key="6">
    <source>
        <dbReference type="Proteomes" id="UP000275719"/>
    </source>
</evidence>
<evidence type="ECO:0000256" key="3">
    <source>
        <dbReference type="ARBA" id="ARBA00023141"/>
    </source>
</evidence>
<dbReference type="CDD" id="cd01065">
    <property type="entry name" value="NAD_bind_Shikimate_DH"/>
    <property type="match status" value="1"/>
</dbReference>
<dbReference type="SUPFAM" id="SSF53223">
    <property type="entry name" value="Aminoacid dehydrogenase-like, N-terminal domain"/>
    <property type="match status" value="1"/>
</dbReference>
<dbReference type="EMBL" id="RQVQ01000012">
    <property type="protein sequence ID" value="RRJ91189.1"/>
    <property type="molecule type" value="Genomic_DNA"/>
</dbReference>
<dbReference type="GO" id="GO:0050661">
    <property type="term" value="F:NADP binding"/>
    <property type="evidence" value="ECO:0007669"/>
    <property type="project" value="TreeGrafter"/>
</dbReference>
<dbReference type="Proteomes" id="UP000275719">
    <property type="component" value="Unassembled WGS sequence"/>
</dbReference>
<reference evidence="5 6" key="1">
    <citation type="submission" date="2018-11" db="EMBL/GenBank/DDBJ databases">
        <title>Flavobacterium sp. nov., YIM 102701-2 draft genome.</title>
        <authorList>
            <person name="Li G."/>
            <person name="Jiang Y."/>
        </authorList>
    </citation>
    <scope>NUCLEOTIDE SEQUENCE [LARGE SCALE GENOMIC DNA]</scope>
    <source>
        <strain evidence="5 6">YIM 102701-2</strain>
    </source>
</reference>
<keyword evidence="3" id="KW-0028">Amino-acid biosynthesis</keyword>